<protein>
    <submittedName>
        <fullName evidence="1">Uncharacterized protein</fullName>
    </submittedName>
</protein>
<gene>
    <name evidence="1" type="ORF">IE53DRAFT_229257</name>
</gene>
<sequence length="131" mass="15357">MPCKGGILLVAEWWMNVERKVCRIQPFERAAESGREGLRMERRRKSSGIALDERIKPKSKPRVVQRNEIPRSRKHVWQVRRIESICSPWSDQIVRFSFYLLLLSVSVLAFMSLFVVGQFLRKGMILKDGRV</sequence>
<reference evidence="1 2" key="1">
    <citation type="journal article" date="2018" name="Mol. Biol. Evol.">
        <title>Broad Genomic Sampling Reveals a Smut Pathogenic Ancestry of the Fungal Clade Ustilaginomycotina.</title>
        <authorList>
            <person name="Kijpornyongpan T."/>
            <person name="Mondo S.J."/>
            <person name="Barry K."/>
            <person name="Sandor L."/>
            <person name="Lee J."/>
            <person name="Lipzen A."/>
            <person name="Pangilinan J."/>
            <person name="LaButti K."/>
            <person name="Hainaut M."/>
            <person name="Henrissat B."/>
            <person name="Grigoriev I.V."/>
            <person name="Spatafora J.W."/>
            <person name="Aime M.C."/>
        </authorList>
    </citation>
    <scope>NUCLEOTIDE SEQUENCE [LARGE SCALE GENOMIC DNA]</scope>
    <source>
        <strain evidence="1 2">SA 807</strain>
    </source>
</reference>
<name>A0ACD0NPU4_9BASI</name>
<dbReference type="EMBL" id="KZ820334">
    <property type="protein sequence ID" value="PWN47802.1"/>
    <property type="molecule type" value="Genomic_DNA"/>
</dbReference>
<accession>A0ACD0NPU4</accession>
<proteinExistence type="predicted"/>
<evidence type="ECO:0000313" key="2">
    <source>
        <dbReference type="Proteomes" id="UP000245626"/>
    </source>
</evidence>
<evidence type="ECO:0000313" key="1">
    <source>
        <dbReference type="EMBL" id="PWN47802.1"/>
    </source>
</evidence>
<keyword evidence="2" id="KW-1185">Reference proteome</keyword>
<organism evidence="1 2">
    <name type="scientific">Violaceomyces palustris</name>
    <dbReference type="NCBI Taxonomy" id="1673888"/>
    <lineage>
        <taxon>Eukaryota</taxon>
        <taxon>Fungi</taxon>
        <taxon>Dikarya</taxon>
        <taxon>Basidiomycota</taxon>
        <taxon>Ustilaginomycotina</taxon>
        <taxon>Ustilaginomycetes</taxon>
        <taxon>Violaceomycetales</taxon>
        <taxon>Violaceomycetaceae</taxon>
        <taxon>Violaceomyces</taxon>
    </lineage>
</organism>
<dbReference type="Proteomes" id="UP000245626">
    <property type="component" value="Unassembled WGS sequence"/>
</dbReference>